<dbReference type="PANTHER" id="PTHR46928:SF1">
    <property type="entry name" value="MESENCHYME-SPECIFIC CELL SURFACE GLYCOPROTEIN"/>
    <property type="match status" value="1"/>
</dbReference>
<evidence type="ECO:0000259" key="3">
    <source>
        <dbReference type="Pfam" id="PF22494"/>
    </source>
</evidence>
<evidence type="ECO:0000256" key="1">
    <source>
        <dbReference type="SAM" id="MobiDB-lite"/>
    </source>
</evidence>
<sequence>MTSPAVLISVLGALAVVICHVQCAVQLTEVSTVYLPHTLTPTPRYGLGTGSVEQLAYHHETRLIYVTGSGVFHVVNATDPTNLVREFSIMTENVDFTDVAVCGDVVFVTVKNLQVKGRGQLQVYNLFDPVNREITLIRSIEVGSLPDMLQARSDCNTVVIALEAERYLDASGAFHDPEGAVVTVKFPDGPRGSAQPVVTTLDFRKYNQRFDMLEPSGVRFVYRDNNNSFSNDVEPEFVTLDEKSEKAYVCLQENNAIAVVDLKSENIEHVYGLGFKHWGHFDASNKDEGIQISYWPIRAWYLPDAILFYTFQGRRLIFSANEGDAKQYSDFDEIERGKKLKNVSSTVPKFVRASLQDDALLGRLKFSSVDGKDEQGNYQHLYTYGGRSFSVWDADQGMTQIYDSGSHIEESTALHCPHLFNMDGNDEQPDSRSDDKGPETESLALAEVRGRLYVFVGNERPGTISVYSFGSDLTKPRFETIFCDGIPDDSRTPDQRFADRDLFAVDPEDIQYLSEEESPAPYPVLLVAGTVSGTVSIVRVNITDEPGDSDPKPPSNGNTYAVSVWVLAASLLVTWFKTREITA</sequence>
<reference evidence="5" key="1">
    <citation type="submission" date="2025-08" db="UniProtKB">
        <authorList>
            <consortium name="RefSeq"/>
        </authorList>
    </citation>
    <scope>IDENTIFICATION</scope>
</reference>
<keyword evidence="2" id="KW-0732">Signal</keyword>
<feature type="domain" description="Choice-of-anchor I" evidence="3">
    <location>
        <begin position="49"/>
        <end position="538"/>
    </location>
</feature>
<keyword evidence="4" id="KW-1185">Reference proteome</keyword>
<name>A0ABM1AF37_APLCA</name>
<dbReference type="InterPro" id="IPR055188">
    <property type="entry name" value="Choice_anch_I"/>
</dbReference>
<feature type="chain" id="PRO_5046921946" evidence="2">
    <location>
        <begin position="24"/>
        <end position="583"/>
    </location>
</feature>
<dbReference type="SUPFAM" id="SSF51004">
    <property type="entry name" value="C-terminal (heme d1) domain of cytochrome cd1-nitrite reductase"/>
    <property type="match status" value="1"/>
</dbReference>
<evidence type="ECO:0000313" key="5">
    <source>
        <dbReference type="RefSeq" id="XP_012946463.1"/>
    </source>
</evidence>
<feature type="region of interest" description="Disordered" evidence="1">
    <location>
        <begin position="418"/>
        <end position="440"/>
    </location>
</feature>
<evidence type="ECO:0000313" key="4">
    <source>
        <dbReference type="Proteomes" id="UP000694888"/>
    </source>
</evidence>
<dbReference type="InterPro" id="IPR011048">
    <property type="entry name" value="Haem_d1_sf"/>
</dbReference>
<accession>A0ABM1AF37</accession>
<organism evidence="4 5">
    <name type="scientific">Aplysia californica</name>
    <name type="common">California sea hare</name>
    <dbReference type="NCBI Taxonomy" id="6500"/>
    <lineage>
        <taxon>Eukaryota</taxon>
        <taxon>Metazoa</taxon>
        <taxon>Spiralia</taxon>
        <taxon>Lophotrochozoa</taxon>
        <taxon>Mollusca</taxon>
        <taxon>Gastropoda</taxon>
        <taxon>Heterobranchia</taxon>
        <taxon>Euthyneura</taxon>
        <taxon>Tectipleura</taxon>
        <taxon>Aplysiida</taxon>
        <taxon>Aplysioidea</taxon>
        <taxon>Aplysiidae</taxon>
        <taxon>Aplysia</taxon>
    </lineage>
</organism>
<dbReference type="InterPro" id="IPR052956">
    <property type="entry name" value="Mesenchyme-surface_protein"/>
</dbReference>
<dbReference type="GeneID" id="101856157"/>
<gene>
    <name evidence="5" type="primary">LOC101856157</name>
</gene>
<dbReference type="Pfam" id="PF22494">
    <property type="entry name" value="choice_anch_I"/>
    <property type="match status" value="1"/>
</dbReference>
<dbReference type="Proteomes" id="UP000694888">
    <property type="component" value="Unplaced"/>
</dbReference>
<feature type="signal peptide" evidence="2">
    <location>
        <begin position="1"/>
        <end position="23"/>
    </location>
</feature>
<dbReference type="RefSeq" id="XP_012946463.1">
    <property type="nucleotide sequence ID" value="XM_013091009.2"/>
</dbReference>
<protein>
    <submittedName>
        <fullName evidence="5">Mesenchyme-specific cell surface glycoprotein</fullName>
    </submittedName>
</protein>
<dbReference type="PANTHER" id="PTHR46928">
    <property type="entry name" value="MESENCHYME-SPECIFIC CELL SURFACE GLYCOPROTEIN"/>
    <property type="match status" value="1"/>
</dbReference>
<proteinExistence type="predicted"/>
<dbReference type="NCBIfam" id="NF038117">
    <property type="entry name" value="choice_anch_I"/>
    <property type="match status" value="1"/>
</dbReference>
<feature type="compositionally biased region" description="Basic and acidic residues" evidence="1">
    <location>
        <begin position="429"/>
        <end position="439"/>
    </location>
</feature>
<evidence type="ECO:0000256" key="2">
    <source>
        <dbReference type="SAM" id="SignalP"/>
    </source>
</evidence>